<evidence type="ECO:0000313" key="4">
    <source>
        <dbReference type="EMBL" id="SFA86465.1"/>
    </source>
</evidence>
<dbReference type="SUPFAM" id="SSF51604">
    <property type="entry name" value="Enolase C-terminal domain-like"/>
    <property type="match status" value="1"/>
</dbReference>
<dbReference type="PROSITE" id="PS00908">
    <property type="entry name" value="MR_MLE_1"/>
    <property type="match status" value="1"/>
</dbReference>
<dbReference type="InterPro" id="IPR013342">
    <property type="entry name" value="Mandelate_racemase_C"/>
</dbReference>
<dbReference type="InterPro" id="IPR029017">
    <property type="entry name" value="Enolase-like_N"/>
</dbReference>
<dbReference type="PANTHER" id="PTHR48080">
    <property type="entry name" value="D-GALACTONATE DEHYDRATASE-RELATED"/>
    <property type="match status" value="1"/>
</dbReference>
<sequence length="390" mass="43037">MKITQVEIFHVHTRPQSGQRPILVKVSTDEGIYGLGEAGMAYGKGGSGAVGAIKDFAGLLIGEDPFNTEKIWEKLLKETFWGQGGGTIIFSAISALDIALWDIKGKSLGVPVYKLLGGKVRSKLRAYASQLQLGWGKVRRPKGPKEDYAEEARKAIAEGYDAVKIDVLGFDREGKALPHLEGPLSHKYIALGEERVAAIREAVGPDVDIIIENHARTDLVSAIQLAKAVEKYNIFFYEEVNTPLNPQLLREVREKVNIPLASGERIYSRWGYLPYFENRAIDVIQPDLGSCGGFSEFKKIVDMAHAYEVTVQAHVAGTGVAEAAALHAEAAIPNFCIHEHHQKTLLPEYQELVVYDYQPKDGYYTVPELPGIGQEITDAVYKQSDYVVVK</sequence>
<dbReference type="SMART" id="SM00922">
    <property type="entry name" value="MR_MLE"/>
    <property type="match status" value="1"/>
</dbReference>
<dbReference type="PANTHER" id="PTHR48080:SF2">
    <property type="entry name" value="D-GALACTONATE DEHYDRATASE"/>
    <property type="match status" value="1"/>
</dbReference>
<dbReference type="Gene3D" id="3.30.390.10">
    <property type="entry name" value="Enolase-like, N-terminal domain"/>
    <property type="match status" value="1"/>
</dbReference>
<dbReference type="AlphaFoldDB" id="A0A1I0WCH9"/>
<dbReference type="InterPro" id="IPR036849">
    <property type="entry name" value="Enolase-like_C_sf"/>
</dbReference>
<dbReference type="CDD" id="cd03316">
    <property type="entry name" value="MR_like"/>
    <property type="match status" value="1"/>
</dbReference>
<dbReference type="SFLD" id="SFLDG00179">
    <property type="entry name" value="mandelate_racemase"/>
    <property type="match status" value="1"/>
</dbReference>
<dbReference type="InterPro" id="IPR029065">
    <property type="entry name" value="Enolase_C-like"/>
</dbReference>
<feature type="domain" description="Mandelate racemase/muconate lactonizing enzyme C-terminal" evidence="3">
    <location>
        <begin position="145"/>
        <end position="259"/>
    </location>
</feature>
<evidence type="ECO:0000256" key="1">
    <source>
        <dbReference type="ARBA" id="ARBA00022723"/>
    </source>
</evidence>
<gene>
    <name evidence="4" type="ORF">SAMN05216587_102442</name>
</gene>
<evidence type="ECO:0000256" key="2">
    <source>
        <dbReference type="ARBA" id="ARBA00023239"/>
    </source>
</evidence>
<dbReference type="Gene3D" id="3.20.20.120">
    <property type="entry name" value="Enolase-like C-terminal domain"/>
    <property type="match status" value="1"/>
</dbReference>
<dbReference type="InterPro" id="IPR013341">
    <property type="entry name" value="Mandelate_racemase_N_dom"/>
</dbReference>
<dbReference type="GO" id="GO:0046872">
    <property type="term" value="F:metal ion binding"/>
    <property type="evidence" value="ECO:0007669"/>
    <property type="project" value="UniProtKB-KW"/>
</dbReference>
<dbReference type="GO" id="GO:0016829">
    <property type="term" value="F:lyase activity"/>
    <property type="evidence" value="ECO:0007669"/>
    <property type="project" value="UniProtKB-KW"/>
</dbReference>
<proteinExistence type="predicted"/>
<evidence type="ECO:0000313" key="5">
    <source>
        <dbReference type="Proteomes" id="UP000183843"/>
    </source>
</evidence>
<dbReference type="InterPro" id="IPR034593">
    <property type="entry name" value="DgoD-like"/>
</dbReference>
<keyword evidence="1" id="KW-0479">Metal-binding</keyword>
<dbReference type="RefSeq" id="WP_074813829.1">
    <property type="nucleotide sequence ID" value="NZ_FOJX01000002.1"/>
</dbReference>
<dbReference type="Pfam" id="PF02746">
    <property type="entry name" value="MR_MLE_N"/>
    <property type="match status" value="1"/>
</dbReference>
<dbReference type="Pfam" id="PF13378">
    <property type="entry name" value="MR_MLE_C"/>
    <property type="match status" value="1"/>
</dbReference>
<dbReference type="SFLD" id="SFLDS00001">
    <property type="entry name" value="Enolase"/>
    <property type="match status" value="1"/>
</dbReference>
<evidence type="ECO:0000259" key="3">
    <source>
        <dbReference type="SMART" id="SM00922"/>
    </source>
</evidence>
<dbReference type="GO" id="GO:0009063">
    <property type="term" value="P:amino acid catabolic process"/>
    <property type="evidence" value="ECO:0007669"/>
    <property type="project" value="InterPro"/>
</dbReference>
<keyword evidence="2" id="KW-0456">Lyase</keyword>
<dbReference type="Proteomes" id="UP000183843">
    <property type="component" value="Unassembled WGS sequence"/>
</dbReference>
<dbReference type="InterPro" id="IPR018110">
    <property type="entry name" value="Mandel_Rmase/mucon_lact_enz_CS"/>
</dbReference>
<protein>
    <submittedName>
        <fullName evidence="4">Mandelate racemase</fullName>
    </submittedName>
</protein>
<reference evidence="4 5" key="1">
    <citation type="submission" date="2016-10" db="EMBL/GenBank/DDBJ databases">
        <authorList>
            <person name="de Groot N.N."/>
        </authorList>
    </citation>
    <scope>NUCLEOTIDE SEQUENCE [LARGE SCALE GENOMIC DNA]</scope>
    <source>
        <strain evidence="4 5">L14</strain>
    </source>
</reference>
<dbReference type="EMBL" id="FOJX01000002">
    <property type="protein sequence ID" value="SFA86465.1"/>
    <property type="molecule type" value="Genomic_DNA"/>
</dbReference>
<organism evidence="4 5">
    <name type="scientific">Selenomonas ruminantium</name>
    <dbReference type="NCBI Taxonomy" id="971"/>
    <lineage>
        <taxon>Bacteria</taxon>
        <taxon>Bacillati</taxon>
        <taxon>Bacillota</taxon>
        <taxon>Negativicutes</taxon>
        <taxon>Selenomonadales</taxon>
        <taxon>Selenomonadaceae</taxon>
        <taxon>Selenomonas</taxon>
    </lineage>
</organism>
<dbReference type="SUPFAM" id="SSF54826">
    <property type="entry name" value="Enolase N-terminal domain-like"/>
    <property type="match status" value="1"/>
</dbReference>
<accession>A0A1I0WCH9</accession>
<name>A0A1I0WCH9_SELRU</name>